<evidence type="ECO:0000256" key="4">
    <source>
        <dbReference type="ARBA" id="ARBA00023163"/>
    </source>
</evidence>
<dbReference type="SUPFAM" id="SSF53850">
    <property type="entry name" value="Periplasmic binding protein-like II"/>
    <property type="match status" value="1"/>
</dbReference>
<dbReference type="CDD" id="cd05466">
    <property type="entry name" value="PBP2_LTTR_substrate"/>
    <property type="match status" value="1"/>
</dbReference>
<sequence>MSSLTIKQVEAFYWVARLGTVSRAADKLHITQSAATKRLQELESACVHPLLENIGSRMTLTQKGREMLVVCEALLARLAELDALKKDSPVSTRTLLVGLTEVVAMTWFPEFMKRMRKTYPDVVVQPALVHRSSVLREKVLDGTLDLAFVPDVGVSAKLMRVPLNIEPYAWYAPVGTFPEGELLSLQALAACPMIEQEDRSVINDVCRELLSSCGVTPQRLSGGSGVFGTAALVEAGVGVSCLPQRLMTSHVAQRRVQRIETTPAAPSLRYCAIAQRQPSSVLGAAAAEIARQSCVMESREQGQ</sequence>
<keyword evidence="4" id="KW-0804">Transcription</keyword>
<dbReference type="PROSITE" id="PS50931">
    <property type="entry name" value="HTH_LYSR"/>
    <property type="match status" value="1"/>
</dbReference>
<evidence type="ECO:0000256" key="1">
    <source>
        <dbReference type="ARBA" id="ARBA00009437"/>
    </source>
</evidence>
<keyword evidence="2" id="KW-0805">Transcription regulation</keyword>
<dbReference type="Gene3D" id="1.10.10.10">
    <property type="entry name" value="Winged helix-like DNA-binding domain superfamily/Winged helix DNA-binding domain"/>
    <property type="match status" value="1"/>
</dbReference>
<evidence type="ECO:0000313" key="6">
    <source>
        <dbReference type="EMBL" id="VVE21170.1"/>
    </source>
</evidence>
<gene>
    <name evidence="6" type="ORF">PAN31108_03136</name>
</gene>
<feature type="domain" description="HTH lysR-type" evidence="5">
    <location>
        <begin position="4"/>
        <end position="61"/>
    </location>
</feature>
<protein>
    <submittedName>
        <fullName evidence="6">LysR family transcriptional regulator</fullName>
    </submittedName>
</protein>
<dbReference type="AlphaFoldDB" id="A0A5E4WCS1"/>
<evidence type="ECO:0000256" key="3">
    <source>
        <dbReference type="ARBA" id="ARBA00023125"/>
    </source>
</evidence>
<dbReference type="PANTHER" id="PTHR30126">
    <property type="entry name" value="HTH-TYPE TRANSCRIPTIONAL REGULATOR"/>
    <property type="match status" value="1"/>
</dbReference>
<keyword evidence="7" id="KW-1185">Reference proteome</keyword>
<accession>A0A5E4WCS1</accession>
<evidence type="ECO:0000313" key="7">
    <source>
        <dbReference type="Proteomes" id="UP000406256"/>
    </source>
</evidence>
<dbReference type="EMBL" id="CABPSB010000011">
    <property type="protein sequence ID" value="VVE21170.1"/>
    <property type="molecule type" value="Genomic_DNA"/>
</dbReference>
<dbReference type="SUPFAM" id="SSF46785">
    <property type="entry name" value="Winged helix' DNA-binding domain"/>
    <property type="match status" value="1"/>
</dbReference>
<reference evidence="6 7" key="1">
    <citation type="submission" date="2019-08" db="EMBL/GenBank/DDBJ databases">
        <authorList>
            <person name="Peeters C."/>
        </authorList>
    </citation>
    <scope>NUCLEOTIDE SEQUENCE [LARGE SCALE GENOMIC DNA]</scope>
    <source>
        <strain evidence="6 7">LMG 31108</strain>
    </source>
</reference>
<dbReference type="OrthoDB" id="9786526at2"/>
<dbReference type="Gene3D" id="3.40.190.290">
    <property type="match status" value="1"/>
</dbReference>
<name>A0A5E4WCS1_9BURK</name>
<comment type="similarity">
    <text evidence="1">Belongs to the LysR transcriptional regulatory family.</text>
</comment>
<dbReference type="Pfam" id="PF00126">
    <property type="entry name" value="HTH_1"/>
    <property type="match status" value="1"/>
</dbReference>
<dbReference type="InterPro" id="IPR000847">
    <property type="entry name" value="LysR_HTH_N"/>
</dbReference>
<dbReference type="GO" id="GO:0003700">
    <property type="term" value="F:DNA-binding transcription factor activity"/>
    <property type="evidence" value="ECO:0007669"/>
    <property type="project" value="InterPro"/>
</dbReference>
<dbReference type="InterPro" id="IPR005119">
    <property type="entry name" value="LysR_subst-bd"/>
</dbReference>
<dbReference type="InterPro" id="IPR036390">
    <property type="entry name" value="WH_DNA-bd_sf"/>
</dbReference>
<organism evidence="6 7">
    <name type="scientific">Pandoraea anhela</name>
    <dbReference type="NCBI Taxonomy" id="2508295"/>
    <lineage>
        <taxon>Bacteria</taxon>
        <taxon>Pseudomonadati</taxon>
        <taxon>Pseudomonadota</taxon>
        <taxon>Betaproteobacteria</taxon>
        <taxon>Burkholderiales</taxon>
        <taxon>Burkholderiaceae</taxon>
        <taxon>Pandoraea</taxon>
    </lineage>
</organism>
<dbReference type="Pfam" id="PF03466">
    <property type="entry name" value="LysR_substrate"/>
    <property type="match status" value="1"/>
</dbReference>
<dbReference type="RefSeq" id="WP_150669739.1">
    <property type="nucleotide sequence ID" value="NZ_CABPSB010000011.1"/>
</dbReference>
<dbReference type="GO" id="GO:0000976">
    <property type="term" value="F:transcription cis-regulatory region binding"/>
    <property type="evidence" value="ECO:0007669"/>
    <property type="project" value="TreeGrafter"/>
</dbReference>
<evidence type="ECO:0000259" key="5">
    <source>
        <dbReference type="PROSITE" id="PS50931"/>
    </source>
</evidence>
<dbReference type="InterPro" id="IPR036388">
    <property type="entry name" value="WH-like_DNA-bd_sf"/>
</dbReference>
<proteinExistence type="inferred from homology"/>
<evidence type="ECO:0000256" key="2">
    <source>
        <dbReference type="ARBA" id="ARBA00023015"/>
    </source>
</evidence>
<keyword evidence="3" id="KW-0238">DNA-binding</keyword>
<dbReference type="Proteomes" id="UP000406256">
    <property type="component" value="Unassembled WGS sequence"/>
</dbReference>
<dbReference type="PANTHER" id="PTHR30126:SF77">
    <property type="entry name" value="TRANSCRIPTIONAL REGULATORY PROTEIN"/>
    <property type="match status" value="1"/>
</dbReference>